<comment type="caution">
    <text evidence="3">The sequence shown here is derived from an EMBL/GenBank/DDBJ whole genome shotgun (WGS) entry which is preliminary data.</text>
</comment>
<feature type="chain" id="PRO_5042169997" description="Carboxypeptidase A inhibitor-like domain-containing protein" evidence="1">
    <location>
        <begin position="19"/>
        <end position="89"/>
    </location>
</feature>
<reference evidence="3" key="1">
    <citation type="submission" date="2023-12" db="EMBL/GenBank/DDBJ databases">
        <title>Genome assembly of Anisodus tanguticus.</title>
        <authorList>
            <person name="Wang Y.-J."/>
        </authorList>
    </citation>
    <scope>NUCLEOTIDE SEQUENCE</scope>
    <source>
        <strain evidence="3">KB-2021</strain>
        <tissue evidence="3">Leaf</tissue>
    </source>
</reference>
<feature type="domain" description="Carboxypeptidase A inhibitor-like" evidence="2">
    <location>
        <begin position="52"/>
        <end position="77"/>
    </location>
</feature>
<sequence length="89" mass="10036">MALLKLGFVFSILLMAATINMSSFSKRQLVAARDVDFELSGLEKRLLPQVENLFTCNSRCTTDSDCSDGWICWKCKFYTADINLCKGQL</sequence>
<evidence type="ECO:0000259" key="2">
    <source>
        <dbReference type="Pfam" id="PF02977"/>
    </source>
</evidence>
<accession>A0AAE1T032</accession>
<dbReference type="InterPro" id="IPR004231">
    <property type="entry name" value="COpept_A_inh-like"/>
</dbReference>
<protein>
    <recommendedName>
        <fullName evidence="2">Carboxypeptidase A inhibitor-like domain-containing protein</fullName>
    </recommendedName>
</protein>
<gene>
    <name evidence="3" type="ORF">RND71_004152</name>
</gene>
<feature type="signal peptide" evidence="1">
    <location>
        <begin position="1"/>
        <end position="18"/>
    </location>
</feature>
<name>A0AAE1T032_9SOLA</name>
<dbReference type="AlphaFoldDB" id="A0AAE1T032"/>
<keyword evidence="4" id="KW-1185">Reference proteome</keyword>
<proteinExistence type="predicted"/>
<evidence type="ECO:0000256" key="1">
    <source>
        <dbReference type="SAM" id="SignalP"/>
    </source>
</evidence>
<dbReference type="EMBL" id="JAVYJV010000002">
    <property type="protein sequence ID" value="KAK4377856.1"/>
    <property type="molecule type" value="Genomic_DNA"/>
</dbReference>
<organism evidence="3 4">
    <name type="scientific">Anisodus tanguticus</name>
    <dbReference type="NCBI Taxonomy" id="243964"/>
    <lineage>
        <taxon>Eukaryota</taxon>
        <taxon>Viridiplantae</taxon>
        <taxon>Streptophyta</taxon>
        <taxon>Embryophyta</taxon>
        <taxon>Tracheophyta</taxon>
        <taxon>Spermatophyta</taxon>
        <taxon>Magnoliopsida</taxon>
        <taxon>eudicotyledons</taxon>
        <taxon>Gunneridae</taxon>
        <taxon>Pentapetalae</taxon>
        <taxon>asterids</taxon>
        <taxon>lamiids</taxon>
        <taxon>Solanales</taxon>
        <taxon>Solanaceae</taxon>
        <taxon>Solanoideae</taxon>
        <taxon>Hyoscyameae</taxon>
        <taxon>Anisodus</taxon>
    </lineage>
</organism>
<evidence type="ECO:0000313" key="3">
    <source>
        <dbReference type="EMBL" id="KAK4377856.1"/>
    </source>
</evidence>
<evidence type="ECO:0000313" key="4">
    <source>
        <dbReference type="Proteomes" id="UP001291623"/>
    </source>
</evidence>
<dbReference type="Pfam" id="PF02977">
    <property type="entry name" value="CarbpepA_inh"/>
    <property type="match status" value="1"/>
</dbReference>
<dbReference type="Proteomes" id="UP001291623">
    <property type="component" value="Unassembled WGS sequence"/>
</dbReference>
<keyword evidence="1" id="KW-0732">Signal</keyword>